<dbReference type="Proteomes" id="UP000017800">
    <property type="component" value="Unassembled WGS sequence"/>
</dbReference>
<comment type="caution">
    <text evidence="2">The sequence shown here is derived from an EMBL/GenBank/DDBJ whole genome shotgun (WGS) entry which is preliminary data.</text>
</comment>
<keyword evidence="1" id="KW-0812">Transmembrane</keyword>
<feature type="transmembrane region" description="Helical" evidence="1">
    <location>
        <begin position="232"/>
        <end position="253"/>
    </location>
</feature>
<dbReference type="EMBL" id="BAUJ01000026">
    <property type="protein sequence ID" value="GAD89706.1"/>
    <property type="molecule type" value="Genomic_DNA"/>
</dbReference>
<keyword evidence="3" id="KW-1185">Reference proteome</keyword>
<feature type="transmembrane region" description="Helical" evidence="1">
    <location>
        <begin position="259"/>
        <end position="280"/>
    </location>
</feature>
<dbReference type="eggNOG" id="ENOG5032WZI">
    <property type="taxonomic scope" value="Bacteria"/>
</dbReference>
<feature type="transmembrane region" description="Helical" evidence="1">
    <location>
        <begin position="20"/>
        <end position="36"/>
    </location>
</feature>
<reference evidence="2 3" key="1">
    <citation type="submission" date="2013-11" db="EMBL/GenBank/DDBJ databases">
        <title>Whole genome shotgun sequence of Vibrio halioticoli NBRC 102217.</title>
        <authorList>
            <person name="Isaki S."/>
            <person name="Kimura A."/>
            <person name="Ohji S."/>
            <person name="Hosoyama A."/>
            <person name="Fujita N."/>
            <person name="Hashimoto M."/>
            <person name="Hosoyama Y."/>
            <person name="Yamazoe A."/>
        </authorList>
    </citation>
    <scope>NUCLEOTIDE SEQUENCE [LARGE SCALE GENOMIC DNA]</scope>
    <source>
        <strain evidence="2 3">NBRC 102217</strain>
    </source>
</reference>
<feature type="transmembrane region" description="Helical" evidence="1">
    <location>
        <begin position="136"/>
        <end position="162"/>
    </location>
</feature>
<name>V5FIR4_9VIBR</name>
<keyword evidence="1" id="KW-1133">Transmembrane helix</keyword>
<proteinExistence type="predicted"/>
<keyword evidence="1" id="KW-0472">Membrane</keyword>
<protein>
    <recommendedName>
        <fullName evidence="4">DUF2955 domain-containing protein</fullName>
    </recommendedName>
</protein>
<evidence type="ECO:0000313" key="2">
    <source>
        <dbReference type="EMBL" id="GAD89706.1"/>
    </source>
</evidence>
<evidence type="ECO:0008006" key="4">
    <source>
        <dbReference type="Google" id="ProtNLM"/>
    </source>
</evidence>
<dbReference type="InterPro" id="IPR022604">
    <property type="entry name" value="DUF2955"/>
</dbReference>
<dbReference type="AlphaFoldDB" id="V5FIR4"/>
<sequence>MFTSSAFLTLKHNPAMVRQLRFAVGVAASATLAYTFNWPLAFLFPIFTTLLLSMPLPQMTPIALVNALFNTVKGFCFGLLFSVLLIKFPIIFLLLLFISLFYIYYYLNRGGSFWLTLMLMLSMLILPMLSTMSEGLAIGFSLGFVASAWAAILFVFSIHYVLPDPNKAPFPPPAKLNNSYVPIAAKLALKSTLVAFPIAAFCISFARTDLLLTMVFAAMFTMKPELSAGKEAGRNSLISTILGGVVALVFYWALVATPLFVFFILLMFGIALFMGMNIFSANPRGQYYGSAMTCIIVLINGNMGADSDFMSALVSRILFISLAILYIVVALRVLDTFWFKQKA</sequence>
<evidence type="ECO:0000313" key="3">
    <source>
        <dbReference type="Proteomes" id="UP000017800"/>
    </source>
</evidence>
<feature type="transmembrane region" description="Helical" evidence="1">
    <location>
        <begin position="287"/>
        <end position="305"/>
    </location>
</feature>
<dbReference type="RefSeq" id="WP_023404069.1">
    <property type="nucleotide sequence ID" value="NZ_BAUJ01000026.1"/>
</dbReference>
<feature type="transmembrane region" description="Helical" evidence="1">
    <location>
        <begin position="42"/>
        <end position="65"/>
    </location>
</feature>
<evidence type="ECO:0000256" key="1">
    <source>
        <dbReference type="SAM" id="Phobius"/>
    </source>
</evidence>
<organism evidence="2 3">
    <name type="scientific">Vibrio halioticoli NBRC 102217</name>
    <dbReference type="NCBI Taxonomy" id="1219072"/>
    <lineage>
        <taxon>Bacteria</taxon>
        <taxon>Pseudomonadati</taxon>
        <taxon>Pseudomonadota</taxon>
        <taxon>Gammaproteobacteria</taxon>
        <taxon>Vibrionales</taxon>
        <taxon>Vibrionaceae</taxon>
        <taxon>Vibrio</taxon>
    </lineage>
</organism>
<feature type="transmembrane region" description="Helical" evidence="1">
    <location>
        <begin position="194"/>
        <end position="220"/>
    </location>
</feature>
<accession>V5FIR4</accession>
<feature type="transmembrane region" description="Helical" evidence="1">
    <location>
        <begin position="317"/>
        <end position="334"/>
    </location>
</feature>
<feature type="transmembrane region" description="Helical" evidence="1">
    <location>
        <begin position="77"/>
        <end position="105"/>
    </location>
</feature>
<dbReference type="OrthoDB" id="6222260at2"/>
<gene>
    <name evidence="2" type="ORF">VHA01S_026_00120</name>
</gene>
<feature type="transmembrane region" description="Helical" evidence="1">
    <location>
        <begin position="111"/>
        <end position="129"/>
    </location>
</feature>
<dbReference type="Pfam" id="PF11168">
    <property type="entry name" value="DUF2955"/>
    <property type="match status" value="1"/>
</dbReference>